<name>A0AAD7C690_9AGAR</name>
<reference evidence="4" key="1">
    <citation type="submission" date="2023-03" db="EMBL/GenBank/DDBJ databases">
        <title>Massive genome expansion in bonnet fungi (Mycena s.s.) driven by repeated elements and novel gene families across ecological guilds.</title>
        <authorList>
            <consortium name="Lawrence Berkeley National Laboratory"/>
            <person name="Harder C.B."/>
            <person name="Miyauchi S."/>
            <person name="Viragh M."/>
            <person name="Kuo A."/>
            <person name="Thoen E."/>
            <person name="Andreopoulos B."/>
            <person name="Lu D."/>
            <person name="Skrede I."/>
            <person name="Drula E."/>
            <person name="Henrissat B."/>
            <person name="Morin E."/>
            <person name="Kohler A."/>
            <person name="Barry K."/>
            <person name="LaButti K."/>
            <person name="Morin E."/>
            <person name="Salamov A."/>
            <person name="Lipzen A."/>
            <person name="Mereny Z."/>
            <person name="Hegedus B."/>
            <person name="Baldrian P."/>
            <person name="Stursova M."/>
            <person name="Weitz H."/>
            <person name="Taylor A."/>
            <person name="Grigoriev I.V."/>
            <person name="Nagy L.G."/>
            <person name="Martin F."/>
            <person name="Kauserud H."/>
        </authorList>
    </citation>
    <scope>NUCLEOTIDE SEQUENCE</scope>
    <source>
        <strain evidence="4">9284</strain>
    </source>
</reference>
<dbReference type="GO" id="GO:0008270">
    <property type="term" value="F:zinc ion binding"/>
    <property type="evidence" value="ECO:0007669"/>
    <property type="project" value="UniProtKB-KW"/>
</dbReference>
<evidence type="ECO:0000313" key="4">
    <source>
        <dbReference type="EMBL" id="KAJ7638680.1"/>
    </source>
</evidence>
<keyword evidence="1" id="KW-0479">Metal-binding</keyword>
<dbReference type="Pfam" id="PF25540">
    <property type="entry name" value="DUF7923"/>
    <property type="match status" value="1"/>
</dbReference>
<dbReference type="AlphaFoldDB" id="A0AAD7C690"/>
<dbReference type="InterPro" id="IPR057683">
    <property type="entry name" value="DUF7923"/>
</dbReference>
<evidence type="ECO:0000313" key="5">
    <source>
        <dbReference type="Proteomes" id="UP001221142"/>
    </source>
</evidence>
<dbReference type="Proteomes" id="UP001221142">
    <property type="component" value="Unassembled WGS sequence"/>
</dbReference>
<accession>A0AAD7C690</accession>
<proteinExistence type="predicted"/>
<organism evidence="4 5">
    <name type="scientific">Roridomyces roridus</name>
    <dbReference type="NCBI Taxonomy" id="1738132"/>
    <lineage>
        <taxon>Eukaryota</taxon>
        <taxon>Fungi</taxon>
        <taxon>Dikarya</taxon>
        <taxon>Basidiomycota</taxon>
        <taxon>Agaricomycotina</taxon>
        <taxon>Agaricomycetes</taxon>
        <taxon>Agaricomycetidae</taxon>
        <taxon>Agaricales</taxon>
        <taxon>Marasmiineae</taxon>
        <taxon>Mycenaceae</taxon>
        <taxon>Roridomyces</taxon>
    </lineage>
</organism>
<gene>
    <name evidence="4" type="ORF">FB45DRAFT_903524</name>
</gene>
<dbReference type="EMBL" id="JARKIF010000005">
    <property type="protein sequence ID" value="KAJ7638680.1"/>
    <property type="molecule type" value="Genomic_DNA"/>
</dbReference>
<feature type="zinc finger region" description="C3H1-type" evidence="1">
    <location>
        <begin position="348"/>
        <end position="376"/>
    </location>
</feature>
<dbReference type="PANTHER" id="PTHR37543">
    <property type="entry name" value="CCCH ZINC FINGER DNA BINDING PROTEIN (AFU_ORTHOLOGUE AFUA_5G12760)"/>
    <property type="match status" value="1"/>
</dbReference>
<keyword evidence="5" id="KW-1185">Reference proteome</keyword>
<feature type="coiled-coil region" evidence="2">
    <location>
        <begin position="26"/>
        <end position="53"/>
    </location>
</feature>
<comment type="caution">
    <text evidence="4">The sequence shown here is derived from an EMBL/GenBank/DDBJ whole genome shotgun (WGS) entry which is preliminary data.</text>
</comment>
<protein>
    <recommendedName>
        <fullName evidence="3">C3H1-type domain-containing protein</fullName>
    </recommendedName>
</protein>
<evidence type="ECO:0000259" key="3">
    <source>
        <dbReference type="PROSITE" id="PS50103"/>
    </source>
</evidence>
<feature type="domain" description="C3H1-type" evidence="3">
    <location>
        <begin position="348"/>
        <end position="376"/>
    </location>
</feature>
<dbReference type="PROSITE" id="PS50103">
    <property type="entry name" value="ZF_C3H1"/>
    <property type="match status" value="2"/>
</dbReference>
<feature type="zinc finger region" description="C3H1-type" evidence="1">
    <location>
        <begin position="308"/>
        <end position="336"/>
    </location>
</feature>
<keyword evidence="1" id="KW-0862">Zinc</keyword>
<keyword evidence="1" id="KW-0863">Zinc-finger</keyword>
<sequence>MATQPFGEANQQRLWNDTLSRLHSLSNETLKRNARLEERVMELEEDIRLTGAMYVEASQRDLQAHERLVFTLNQELAKRDLFEHQSPLILCVINGDNRIFNGPLISQGRPGGYAAAEALTQAIATYLTPEGLGASFGRVSFWITVYFNKGELVDKLVANNICSVDDFDAFLAGFSQTSPRFCLIDVGFTGGTDVKMDEYIQVYARFPQTLRVFVAGAEDQLYVSTFNALDREKLLGKLVMLNGNAFNLPFHSLNVDEVFMPQPLPQSGHKPAPLNMNSYGPVSGLISPQSPASQTSGRIIDASLPLHKQNPPPCNEHYLMQCSKGRGACKYSHDYALTPEQLASLANNAKKAPCNWLKNGLDCPYGDKCCWGHFCPNGAKCFHLSKGKCWFKGDAMHLNLY</sequence>
<evidence type="ECO:0000256" key="2">
    <source>
        <dbReference type="SAM" id="Coils"/>
    </source>
</evidence>
<evidence type="ECO:0000256" key="1">
    <source>
        <dbReference type="PROSITE-ProRule" id="PRU00723"/>
    </source>
</evidence>
<dbReference type="PANTHER" id="PTHR37543:SF1">
    <property type="entry name" value="CCCH ZINC FINGER DNA BINDING PROTEIN (AFU_ORTHOLOGUE AFUA_5G12760)"/>
    <property type="match status" value="1"/>
</dbReference>
<dbReference type="InterPro" id="IPR000571">
    <property type="entry name" value="Znf_CCCH"/>
</dbReference>
<feature type="domain" description="C3H1-type" evidence="3">
    <location>
        <begin position="308"/>
        <end position="336"/>
    </location>
</feature>
<keyword evidence="2" id="KW-0175">Coiled coil</keyword>